<accession>A0A8T2JVK9</accession>
<dbReference type="AlphaFoldDB" id="A0A8T2JVK9"/>
<sequence>MRYMVGQVLSVSYNILVVNIIHWPYNEREMDRILHDKSFTHELYVHLCICIVEKPLSLYCYGGGSF</sequence>
<evidence type="ECO:0000313" key="1">
    <source>
        <dbReference type="EMBL" id="KAG8446386.1"/>
    </source>
</evidence>
<organism evidence="1 2">
    <name type="scientific">Hymenochirus boettgeri</name>
    <name type="common">Congo dwarf clawed frog</name>
    <dbReference type="NCBI Taxonomy" id="247094"/>
    <lineage>
        <taxon>Eukaryota</taxon>
        <taxon>Metazoa</taxon>
        <taxon>Chordata</taxon>
        <taxon>Craniata</taxon>
        <taxon>Vertebrata</taxon>
        <taxon>Euteleostomi</taxon>
        <taxon>Amphibia</taxon>
        <taxon>Batrachia</taxon>
        <taxon>Anura</taxon>
        <taxon>Pipoidea</taxon>
        <taxon>Pipidae</taxon>
        <taxon>Pipinae</taxon>
        <taxon>Hymenochirus</taxon>
    </lineage>
</organism>
<proteinExistence type="predicted"/>
<reference evidence="1" key="1">
    <citation type="thesis" date="2020" institute="ProQuest LLC" country="789 East Eisenhower Parkway, Ann Arbor, MI, USA">
        <title>Comparative Genomics and Chromosome Evolution.</title>
        <authorList>
            <person name="Mudd A.B."/>
        </authorList>
    </citation>
    <scope>NUCLEOTIDE SEQUENCE</scope>
    <source>
        <strain evidence="1">Female2</strain>
        <tissue evidence="1">Blood</tissue>
    </source>
</reference>
<protein>
    <submittedName>
        <fullName evidence="1">Uncharacterized protein</fullName>
    </submittedName>
</protein>
<evidence type="ECO:0000313" key="2">
    <source>
        <dbReference type="Proteomes" id="UP000812440"/>
    </source>
</evidence>
<name>A0A8T2JVK9_9PIPI</name>
<comment type="caution">
    <text evidence="1">The sequence shown here is derived from an EMBL/GenBank/DDBJ whole genome shotgun (WGS) entry which is preliminary data.</text>
</comment>
<gene>
    <name evidence="1" type="ORF">GDO86_014008</name>
</gene>
<dbReference type="Proteomes" id="UP000812440">
    <property type="component" value="Chromosome 8_10"/>
</dbReference>
<dbReference type="EMBL" id="JAACNH010000003">
    <property type="protein sequence ID" value="KAG8446386.1"/>
    <property type="molecule type" value="Genomic_DNA"/>
</dbReference>
<keyword evidence="2" id="KW-1185">Reference proteome</keyword>